<comment type="caution">
    <text evidence="7">The sequence shown here is derived from an EMBL/GenBank/DDBJ whole genome shotgun (WGS) entry which is preliminary data.</text>
</comment>
<keyword evidence="4" id="KW-0804">Transcription</keyword>
<reference evidence="7" key="1">
    <citation type="journal article" date="2015" name="Nature">
        <title>Complex archaea that bridge the gap between prokaryotes and eukaryotes.</title>
        <authorList>
            <person name="Spang A."/>
            <person name="Saw J.H."/>
            <person name="Jorgensen S.L."/>
            <person name="Zaremba-Niedzwiedzka K."/>
            <person name="Martijn J."/>
            <person name="Lind A.E."/>
            <person name="van Eijk R."/>
            <person name="Schleper C."/>
            <person name="Guy L."/>
            <person name="Ettema T.J."/>
        </authorList>
    </citation>
    <scope>NUCLEOTIDE SEQUENCE</scope>
</reference>
<dbReference type="EMBL" id="LAZR01000905">
    <property type="protein sequence ID" value="KKN54954.1"/>
    <property type="molecule type" value="Genomic_DNA"/>
</dbReference>
<dbReference type="Pfam" id="PF04542">
    <property type="entry name" value="Sigma70_r2"/>
    <property type="match status" value="1"/>
</dbReference>
<feature type="domain" description="RNA polymerase sigma factor 70 region 4 type 2" evidence="6">
    <location>
        <begin position="112"/>
        <end position="163"/>
    </location>
</feature>
<evidence type="ECO:0000256" key="1">
    <source>
        <dbReference type="ARBA" id="ARBA00010641"/>
    </source>
</evidence>
<dbReference type="PANTHER" id="PTHR43133:SF63">
    <property type="entry name" value="RNA POLYMERASE SIGMA FACTOR FECI-RELATED"/>
    <property type="match status" value="1"/>
</dbReference>
<dbReference type="InterPro" id="IPR014284">
    <property type="entry name" value="RNA_pol_sigma-70_dom"/>
</dbReference>
<comment type="similarity">
    <text evidence="1">Belongs to the sigma-70 factor family. ECF subfamily.</text>
</comment>
<dbReference type="NCBIfam" id="TIGR02937">
    <property type="entry name" value="sigma70-ECF"/>
    <property type="match status" value="1"/>
</dbReference>
<evidence type="ECO:0000259" key="6">
    <source>
        <dbReference type="Pfam" id="PF08281"/>
    </source>
</evidence>
<gene>
    <name evidence="7" type="ORF">LCGC14_0587100</name>
</gene>
<accession>A0A0F9RJM6</accession>
<dbReference type="SUPFAM" id="SSF88659">
    <property type="entry name" value="Sigma3 and sigma4 domains of RNA polymerase sigma factors"/>
    <property type="match status" value="1"/>
</dbReference>
<dbReference type="InterPro" id="IPR036388">
    <property type="entry name" value="WH-like_DNA-bd_sf"/>
</dbReference>
<organism evidence="7">
    <name type="scientific">marine sediment metagenome</name>
    <dbReference type="NCBI Taxonomy" id="412755"/>
    <lineage>
        <taxon>unclassified sequences</taxon>
        <taxon>metagenomes</taxon>
        <taxon>ecological metagenomes</taxon>
    </lineage>
</organism>
<dbReference type="Gene3D" id="1.10.10.10">
    <property type="entry name" value="Winged helix-like DNA-binding domain superfamily/Winged helix DNA-binding domain"/>
    <property type="match status" value="1"/>
</dbReference>
<dbReference type="InterPro" id="IPR007627">
    <property type="entry name" value="RNA_pol_sigma70_r2"/>
</dbReference>
<dbReference type="Gene3D" id="1.10.1740.10">
    <property type="match status" value="1"/>
</dbReference>
<dbReference type="InterPro" id="IPR039425">
    <property type="entry name" value="RNA_pol_sigma-70-like"/>
</dbReference>
<evidence type="ECO:0000256" key="4">
    <source>
        <dbReference type="ARBA" id="ARBA00023163"/>
    </source>
</evidence>
<dbReference type="InterPro" id="IPR013325">
    <property type="entry name" value="RNA_pol_sigma_r2"/>
</dbReference>
<keyword evidence="3" id="KW-0731">Sigma factor</keyword>
<evidence type="ECO:0008006" key="8">
    <source>
        <dbReference type="Google" id="ProtNLM"/>
    </source>
</evidence>
<dbReference type="AlphaFoldDB" id="A0A0F9RJM6"/>
<dbReference type="PANTHER" id="PTHR43133">
    <property type="entry name" value="RNA POLYMERASE ECF-TYPE SIGMA FACTO"/>
    <property type="match status" value="1"/>
</dbReference>
<dbReference type="GO" id="GO:0006352">
    <property type="term" value="P:DNA-templated transcription initiation"/>
    <property type="evidence" value="ECO:0007669"/>
    <property type="project" value="InterPro"/>
</dbReference>
<dbReference type="InterPro" id="IPR013324">
    <property type="entry name" value="RNA_pol_sigma_r3/r4-like"/>
</dbReference>
<name>A0A0F9RJM6_9ZZZZ</name>
<evidence type="ECO:0000256" key="3">
    <source>
        <dbReference type="ARBA" id="ARBA00023082"/>
    </source>
</evidence>
<protein>
    <recommendedName>
        <fullName evidence="8">RNA polymerase sigma factor 70 region 4 type 2 domain-containing protein</fullName>
    </recommendedName>
</protein>
<dbReference type="GO" id="GO:0003677">
    <property type="term" value="F:DNA binding"/>
    <property type="evidence" value="ECO:0007669"/>
    <property type="project" value="InterPro"/>
</dbReference>
<dbReference type="InterPro" id="IPR013249">
    <property type="entry name" value="RNA_pol_sigma70_r4_t2"/>
</dbReference>
<dbReference type="GO" id="GO:0016987">
    <property type="term" value="F:sigma factor activity"/>
    <property type="evidence" value="ECO:0007669"/>
    <property type="project" value="UniProtKB-KW"/>
</dbReference>
<dbReference type="Pfam" id="PF08281">
    <property type="entry name" value="Sigma70_r4_2"/>
    <property type="match status" value="1"/>
</dbReference>
<evidence type="ECO:0000313" key="7">
    <source>
        <dbReference type="EMBL" id="KKN54954.1"/>
    </source>
</evidence>
<evidence type="ECO:0000256" key="2">
    <source>
        <dbReference type="ARBA" id="ARBA00023015"/>
    </source>
</evidence>
<sequence length="170" mass="19473">MSSQHTLTDDTLGKLYRHHHSWLFNWLRKKLGSPETAADISHDIFLSILSKGDFTSIEEPRAFLTTLAKRSVSNFWRRQQVEKAYLEAISQIPESEQPSEEARAIIIETILDINQRLSGLPVDVKRAFFYAQIDGLKQQEIADKLTVSVTTVKRYLIKASAQCYFALDTE</sequence>
<keyword evidence="2" id="KW-0805">Transcription regulation</keyword>
<feature type="domain" description="RNA polymerase sigma-70 region 2" evidence="5">
    <location>
        <begin position="15"/>
        <end position="80"/>
    </location>
</feature>
<dbReference type="NCBIfam" id="NF009180">
    <property type="entry name" value="PRK12528.1"/>
    <property type="match status" value="1"/>
</dbReference>
<dbReference type="SUPFAM" id="SSF88946">
    <property type="entry name" value="Sigma2 domain of RNA polymerase sigma factors"/>
    <property type="match status" value="1"/>
</dbReference>
<evidence type="ECO:0000259" key="5">
    <source>
        <dbReference type="Pfam" id="PF04542"/>
    </source>
</evidence>
<proteinExistence type="inferred from homology"/>